<reference evidence="1" key="1">
    <citation type="journal article" date="2022" name="bioRxiv">
        <title>Sequencing and chromosome-scale assembly of the giantPleurodeles waltlgenome.</title>
        <authorList>
            <person name="Brown T."/>
            <person name="Elewa A."/>
            <person name="Iarovenko S."/>
            <person name="Subramanian E."/>
            <person name="Araus A.J."/>
            <person name="Petzold A."/>
            <person name="Susuki M."/>
            <person name="Suzuki K.-i.T."/>
            <person name="Hayashi T."/>
            <person name="Toyoda A."/>
            <person name="Oliveira C."/>
            <person name="Osipova E."/>
            <person name="Leigh N.D."/>
            <person name="Simon A."/>
            <person name="Yun M.H."/>
        </authorList>
    </citation>
    <scope>NUCLEOTIDE SEQUENCE</scope>
    <source>
        <strain evidence="1">20211129_DDA</strain>
        <tissue evidence="1">Liver</tissue>
    </source>
</reference>
<organism evidence="1 2">
    <name type="scientific">Pleurodeles waltl</name>
    <name type="common">Iberian ribbed newt</name>
    <dbReference type="NCBI Taxonomy" id="8319"/>
    <lineage>
        <taxon>Eukaryota</taxon>
        <taxon>Metazoa</taxon>
        <taxon>Chordata</taxon>
        <taxon>Craniata</taxon>
        <taxon>Vertebrata</taxon>
        <taxon>Euteleostomi</taxon>
        <taxon>Amphibia</taxon>
        <taxon>Batrachia</taxon>
        <taxon>Caudata</taxon>
        <taxon>Salamandroidea</taxon>
        <taxon>Salamandridae</taxon>
        <taxon>Pleurodelinae</taxon>
        <taxon>Pleurodeles</taxon>
    </lineage>
</organism>
<sequence length="120" mass="12929">MSAAAGQGWETLCLLQQYLRAGLALSVGTQDNPLLSIRTRERGAPRTGQNSLQAQPEQARCHHQGQSAVCADERVGERRGRGRGGAPELIFDILLQSKKRGFVLAGPCIPSTIEECLATM</sequence>
<protein>
    <submittedName>
        <fullName evidence="1">Uncharacterized protein</fullName>
    </submittedName>
</protein>
<proteinExistence type="predicted"/>
<comment type="caution">
    <text evidence="1">The sequence shown here is derived from an EMBL/GenBank/DDBJ whole genome shotgun (WGS) entry which is preliminary data.</text>
</comment>
<keyword evidence="2" id="KW-1185">Reference proteome</keyword>
<evidence type="ECO:0000313" key="2">
    <source>
        <dbReference type="Proteomes" id="UP001066276"/>
    </source>
</evidence>
<accession>A0AAV7M4P9</accession>
<evidence type="ECO:0000313" key="1">
    <source>
        <dbReference type="EMBL" id="KAJ1097780.1"/>
    </source>
</evidence>
<dbReference type="AlphaFoldDB" id="A0AAV7M4P9"/>
<dbReference type="Proteomes" id="UP001066276">
    <property type="component" value="Chromosome 10"/>
</dbReference>
<dbReference type="EMBL" id="JANPWB010000014">
    <property type="protein sequence ID" value="KAJ1097780.1"/>
    <property type="molecule type" value="Genomic_DNA"/>
</dbReference>
<gene>
    <name evidence="1" type="ORF">NDU88_002897</name>
</gene>
<name>A0AAV7M4P9_PLEWA</name>